<organism evidence="2 3">
    <name type="scientific">Amycolatopsis minnesotensis</name>
    <dbReference type="NCBI Taxonomy" id="337894"/>
    <lineage>
        <taxon>Bacteria</taxon>
        <taxon>Bacillati</taxon>
        <taxon>Actinomycetota</taxon>
        <taxon>Actinomycetes</taxon>
        <taxon>Pseudonocardiales</taxon>
        <taxon>Pseudonocardiaceae</taxon>
        <taxon>Amycolatopsis</taxon>
    </lineage>
</organism>
<dbReference type="PANTHER" id="PTHR34047">
    <property type="entry name" value="NUCLEAR INTRON MATURASE 1, MITOCHONDRIAL-RELATED"/>
    <property type="match status" value="1"/>
</dbReference>
<dbReference type="Proteomes" id="UP001501116">
    <property type="component" value="Unassembled WGS sequence"/>
</dbReference>
<evidence type="ECO:0000313" key="2">
    <source>
        <dbReference type="EMBL" id="GAA1995568.1"/>
    </source>
</evidence>
<dbReference type="InterPro" id="IPR000477">
    <property type="entry name" value="RT_dom"/>
</dbReference>
<comment type="caution">
    <text evidence="2">The sequence shown here is derived from an EMBL/GenBank/DDBJ whole genome shotgun (WGS) entry which is preliminary data.</text>
</comment>
<reference evidence="3" key="1">
    <citation type="journal article" date="2019" name="Int. J. Syst. Evol. Microbiol.">
        <title>The Global Catalogue of Microorganisms (GCM) 10K type strain sequencing project: providing services to taxonomists for standard genome sequencing and annotation.</title>
        <authorList>
            <consortium name="The Broad Institute Genomics Platform"/>
            <consortium name="The Broad Institute Genome Sequencing Center for Infectious Disease"/>
            <person name="Wu L."/>
            <person name="Ma J."/>
        </authorList>
    </citation>
    <scope>NUCLEOTIDE SEQUENCE [LARGE SCALE GENOMIC DNA]</scope>
    <source>
        <strain evidence="3">JCM 14545</strain>
    </source>
</reference>
<gene>
    <name evidence="2" type="ORF">GCM10009754_88290</name>
</gene>
<dbReference type="EMBL" id="BAAANN010000112">
    <property type="protein sequence ID" value="GAA1995568.1"/>
    <property type="molecule type" value="Genomic_DNA"/>
</dbReference>
<evidence type="ECO:0000259" key="1">
    <source>
        <dbReference type="PROSITE" id="PS50878"/>
    </source>
</evidence>
<dbReference type="InterPro" id="IPR051083">
    <property type="entry name" value="GrpII_Intron_Splice-Mob/Def"/>
</dbReference>
<keyword evidence="3" id="KW-1185">Reference proteome</keyword>
<feature type="domain" description="Reverse transcriptase" evidence="1">
    <location>
        <begin position="1"/>
        <end position="69"/>
    </location>
</feature>
<dbReference type="Pfam" id="PF00078">
    <property type="entry name" value="RVT_1"/>
    <property type="match status" value="1"/>
</dbReference>
<dbReference type="Pfam" id="PF08388">
    <property type="entry name" value="GIIM"/>
    <property type="match status" value="1"/>
</dbReference>
<dbReference type="InterPro" id="IPR043502">
    <property type="entry name" value="DNA/RNA_pol_sf"/>
</dbReference>
<accession>A0ABP5EGL9</accession>
<name>A0ABP5EGL9_9PSEU</name>
<protein>
    <recommendedName>
        <fullName evidence="1">Reverse transcriptase domain-containing protein</fullName>
    </recommendedName>
</protein>
<dbReference type="SUPFAM" id="SSF56672">
    <property type="entry name" value="DNA/RNA polymerases"/>
    <property type="match status" value="1"/>
</dbReference>
<dbReference type="InterPro" id="IPR013597">
    <property type="entry name" value="Mat_intron_G2"/>
</dbReference>
<dbReference type="PROSITE" id="PS50878">
    <property type="entry name" value="RT_POL"/>
    <property type="match status" value="1"/>
</dbReference>
<sequence>MEFERYADDAVVHCATERQARQVRAALVERMDSVGLRLHPDKTKIVYCKDRKRRFDFECTSFTFLGFTFRARTAPTRDGKSMFAGFLPAISKDALKAKSHTVRRWRLHLCTTNDLAELAAWMNPVIRGWMQYYGKFYRSEMNGLLRRINTYLMRWGRRKFARLKTFKRFKAWWHGLLHRMPALFDHWEWMSEF</sequence>
<evidence type="ECO:0000313" key="3">
    <source>
        <dbReference type="Proteomes" id="UP001501116"/>
    </source>
</evidence>
<proteinExistence type="predicted"/>
<dbReference type="PANTHER" id="PTHR34047:SF3">
    <property type="entry name" value="BLR2052 PROTEIN"/>
    <property type="match status" value="1"/>
</dbReference>